<dbReference type="AlphaFoldDB" id="A0ABD3WW91"/>
<comment type="caution">
    <text evidence="1">The sequence shown here is derived from an EMBL/GenBank/DDBJ whole genome shotgun (WGS) entry which is preliminary data.</text>
</comment>
<proteinExistence type="predicted"/>
<gene>
    <name evidence="1" type="ORF">ACJMK2_035404</name>
</gene>
<keyword evidence="2" id="KW-1185">Reference proteome</keyword>
<evidence type="ECO:0008006" key="3">
    <source>
        <dbReference type="Google" id="ProtNLM"/>
    </source>
</evidence>
<accession>A0ABD3WW91</accession>
<organism evidence="1 2">
    <name type="scientific">Sinanodonta woodiana</name>
    <name type="common">Chinese pond mussel</name>
    <name type="synonym">Anodonta woodiana</name>
    <dbReference type="NCBI Taxonomy" id="1069815"/>
    <lineage>
        <taxon>Eukaryota</taxon>
        <taxon>Metazoa</taxon>
        <taxon>Spiralia</taxon>
        <taxon>Lophotrochozoa</taxon>
        <taxon>Mollusca</taxon>
        <taxon>Bivalvia</taxon>
        <taxon>Autobranchia</taxon>
        <taxon>Heteroconchia</taxon>
        <taxon>Palaeoheterodonta</taxon>
        <taxon>Unionida</taxon>
        <taxon>Unionoidea</taxon>
        <taxon>Unionidae</taxon>
        <taxon>Unioninae</taxon>
        <taxon>Sinanodonta</taxon>
    </lineage>
</organism>
<dbReference type="EMBL" id="JBJQND010000005">
    <property type="protein sequence ID" value="KAL3877741.1"/>
    <property type="molecule type" value="Genomic_DNA"/>
</dbReference>
<name>A0ABD3WW91_SINWO</name>
<dbReference type="Proteomes" id="UP001634394">
    <property type="component" value="Unassembled WGS sequence"/>
</dbReference>
<evidence type="ECO:0000313" key="1">
    <source>
        <dbReference type="EMBL" id="KAL3877741.1"/>
    </source>
</evidence>
<sequence>MGTSTSKEEKNMGELKEIRKISQECEKRIRKYSQSSMGCTCAPFALQPHCLSNRHMHVFQNKTDLVMLDLTFGKQFIFRRLFQNVNKQNFCGKQQFDGTDLEVMNVIAFQWNLAVVQVFLRDGVTLFILHCLEQRCLATYTMHTKYTGLYECYLTNDQQYMLIKPNLLYSVSNMKRVEQIKTMDLVKLNHHDMTVSCIQQFNQINSAVAFSPDDASLYIASLPDESSTASSITAYSISCDGTAEIRTQNIMFDSLHQDFEGKFINLQISRSSGYLLLSVLGQSLDPTRLGPPRICKDYKVTTYLINKISLVTSKKYEYISLTGLRNFAPVISPSGKYVFLDNKMMYVSIETVMSLKQMCCELLTELVLPEDANQLPIPKTLQQLVAFGYSPKD</sequence>
<reference evidence="1 2" key="1">
    <citation type="submission" date="2024-11" db="EMBL/GenBank/DDBJ databases">
        <title>Chromosome-level genome assembly of the freshwater bivalve Anodonta woodiana.</title>
        <authorList>
            <person name="Chen X."/>
        </authorList>
    </citation>
    <scope>NUCLEOTIDE SEQUENCE [LARGE SCALE GENOMIC DNA]</scope>
    <source>
        <strain evidence="1">MN2024</strain>
        <tissue evidence="1">Gills</tissue>
    </source>
</reference>
<evidence type="ECO:0000313" key="2">
    <source>
        <dbReference type="Proteomes" id="UP001634394"/>
    </source>
</evidence>
<protein>
    <recommendedName>
        <fullName evidence="3">SOCS box domain-containing protein</fullName>
    </recommendedName>
</protein>